<evidence type="ECO:0000256" key="1">
    <source>
        <dbReference type="SAM" id="MobiDB-lite"/>
    </source>
</evidence>
<dbReference type="GeneID" id="83063192"/>
<accession>A0AAU9AHF9</accession>
<dbReference type="AlphaFoldDB" id="A0AAU9AHF9"/>
<evidence type="ECO:0000313" key="2">
    <source>
        <dbReference type="EMBL" id="BAV96805.1"/>
    </source>
</evidence>
<dbReference type="KEGG" id="lem:LEN_1318"/>
<dbReference type="EMBL" id="AP014940">
    <property type="protein sequence ID" value="BAV96805.1"/>
    <property type="molecule type" value="Genomic_DNA"/>
</dbReference>
<protein>
    <submittedName>
        <fullName evidence="2">Uncharacterized protein</fullName>
    </submittedName>
</protein>
<feature type="compositionally biased region" description="Pro residues" evidence="1">
    <location>
        <begin position="15"/>
        <end position="24"/>
    </location>
</feature>
<organism evidence="2 3">
    <name type="scientific">Lysobacter enzymogenes</name>
    <dbReference type="NCBI Taxonomy" id="69"/>
    <lineage>
        <taxon>Bacteria</taxon>
        <taxon>Pseudomonadati</taxon>
        <taxon>Pseudomonadota</taxon>
        <taxon>Gammaproteobacteria</taxon>
        <taxon>Lysobacterales</taxon>
        <taxon>Lysobacteraceae</taxon>
        <taxon>Lysobacter</taxon>
    </lineage>
</organism>
<proteinExistence type="predicted"/>
<reference evidence="2 3" key="1">
    <citation type="journal article" date="2017" name="DNA Res.">
        <title>Complete genome sequence and expression profile of the commercial lytic enzyme producer Lysobacter enzymogenes M497-1.</title>
        <authorList>
            <person name="Takami H."/>
            <person name="Toyoda A."/>
            <person name="Uchiyama I."/>
            <person name="Itoh T."/>
            <person name="Takaki Y."/>
            <person name="Arai W."/>
            <person name="Nishi S."/>
            <person name="Kawai M."/>
            <person name="Shinya K."/>
            <person name="Ikeda H."/>
        </authorList>
    </citation>
    <scope>NUCLEOTIDE SEQUENCE [LARGE SCALE GENOMIC DNA]</scope>
    <source>
        <strain evidence="2 3">M497-1</strain>
    </source>
</reference>
<dbReference type="RefSeq" id="WP_096377124.1">
    <property type="nucleotide sequence ID" value="NZ_AP014940.1"/>
</dbReference>
<dbReference type="Proteomes" id="UP000218824">
    <property type="component" value="Chromosome"/>
</dbReference>
<sequence>MLPVDAYRPANVPVCTPPPPPADPRAPGLNPVKADAGPNQFEIGVQGPDPDLAVGGSHDQQEHQRDALLALATRGFASYLTGHTPGTPRYPSDGDVSSILQGLQPNPPIGEVGREVTRAVYQSDIPNATPQEAYDHFVQNPEEVFGAGGMEIRPPAQRLEDGGRYMLETGGPPPTWLPVEIRLDADNHAITINTLDGHVLRGTQTFTFTESCNGTTLTQDASFQASTPLVGDIQELASVSGGQHNAWENAHREIYGQFNGDQGYTGIGTSAVSPDLIKGWGQMLLTIAADPGNFTDVLIDSGGELANETIDQWGGWAGDALDWAGIPGGGVVRDVTDTIGDGLSAGADKAGDFVEGVVDFVF</sequence>
<dbReference type="SUPFAM" id="SSF55961">
    <property type="entry name" value="Bet v1-like"/>
    <property type="match status" value="1"/>
</dbReference>
<feature type="region of interest" description="Disordered" evidence="1">
    <location>
        <begin position="1"/>
        <end position="26"/>
    </location>
</feature>
<name>A0AAU9AHF9_LYSEN</name>
<gene>
    <name evidence="2" type="ORF">LEN_1318</name>
</gene>
<evidence type="ECO:0000313" key="3">
    <source>
        <dbReference type="Proteomes" id="UP000218824"/>
    </source>
</evidence>